<proteinExistence type="predicted"/>
<sequence length="60" mass="6637">LINPCKSIPIMVLGNVFTIFDTYSKEISLHRGASIRISGGDVRISSGISSRILRIKQYTL</sequence>
<gene>
    <name evidence="1" type="ORF">S01H4_46037</name>
</gene>
<protein>
    <submittedName>
        <fullName evidence="1">Uncharacterized protein</fullName>
    </submittedName>
</protein>
<evidence type="ECO:0000313" key="1">
    <source>
        <dbReference type="EMBL" id="GAH03595.1"/>
    </source>
</evidence>
<reference evidence="1" key="1">
    <citation type="journal article" date="2014" name="Front. Microbiol.">
        <title>High frequency of phylogenetically diverse reductive dehalogenase-homologous genes in deep subseafloor sedimentary metagenomes.</title>
        <authorList>
            <person name="Kawai M."/>
            <person name="Futagami T."/>
            <person name="Toyoda A."/>
            <person name="Takaki Y."/>
            <person name="Nishi S."/>
            <person name="Hori S."/>
            <person name="Arai W."/>
            <person name="Tsubouchi T."/>
            <person name="Morono Y."/>
            <person name="Uchiyama I."/>
            <person name="Ito T."/>
            <person name="Fujiyama A."/>
            <person name="Inagaki F."/>
            <person name="Takami H."/>
        </authorList>
    </citation>
    <scope>NUCLEOTIDE SEQUENCE</scope>
    <source>
        <strain evidence="1">Expedition CK06-06</strain>
    </source>
</reference>
<name>X1D5P6_9ZZZZ</name>
<organism evidence="1">
    <name type="scientific">marine sediment metagenome</name>
    <dbReference type="NCBI Taxonomy" id="412755"/>
    <lineage>
        <taxon>unclassified sequences</taxon>
        <taxon>metagenomes</taxon>
        <taxon>ecological metagenomes</taxon>
    </lineage>
</organism>
<dbReference type="AlphaFoldDB" id="X1D5P6"/>
<dbReference type="EMBL" id="BART01025681">
    <property type="protein sequence ID" value="GAH03595.1"/>
    <property type="molecule type" value="Genomic_DNA"/>
</dbReference>
<feature type="non-terminal residue" evidence="1">
    <location>
        <position position="1"/>
    </location>
</feature>
<accession>X1D5P6</accession>
<comment type="caution">
    <text evidence="1">The sequence shown here is derived from an EMBL/GenBank/DDBJ whole genome shotgun (WGS) entry which is preliminary data.</text>
</comment>